<keyword evidence="3 4" id="KW-0975">Bacterial flagellum</keyword>
<dbReference type="PANTHER" id="PTHR30435">
    <property type="entry name" value="FLAGELLAR PROTEIN"/>
    <property type="match status" value="1"/>
</dbReference>
<dbReference type="RefSeq" id="WP_244901321.1">
    <property type="nucleotide sequence ID" value="NZ_BEWP01000003.1"/>
</dbReference>
<comment type="subcellular location">
    <subcellularLocation>
        <location evidence="1 4">Bacterial flagellum basal body</location>
    </subcellularLocation>
</comment>
<dbReference type="InterPro" id="IPR001444">
    <property type="entry name" value="Flag_bb_rod_N"/>
</dbReference>
<evidence type="ECO:0000256" key="4">
    <source>
        <dbReference type="RuleBase" id="RU362116"/>
    </source>
</evidence>
<dbReference type="GeneID" id="76194028"/>
<dbReference type="Pfam" id="PF22692">
    <property type="entry name" value="LlgE_F_G_D1"/>
    <property type="match status" value="1"/>
</dbReference>
<feature type="domain" description="Flagellar basal body rod protein N-terminal" evidence="5">
    <location>
        <begin position="26"/>
        <end position="54"/>
    </location>
</feature>
<evidence type="ECO:0000259" key="5">
    <source>
        <dbReference type="Pfam" id="PF00460"/>
    </source>
</evidence>
<gene>
    <name evidence="8" type="ORF">GCM10007870_12420</name>
</gene>
<proteinExistence type="inferred from homology"/>
<comment type="function">
    <text evidence="4">A flexible structure which links the flagellar filament to the drive apparatus in the basal body.</text>
</comment>
<keyword evidence="8" id="KW-0282">Flagellum</keyword>
<name>A0ABQ5WQY7_9PROT</name>
<evidence type="ECO:0000313" key="8">
    <source>
        <dbReference type="EMBL" id="GLQ65658.1"/>
    </source>
</evidence>
<dbReference type="NCBIfam" id="NF004242">
    <property type="entry name" value="PRK05682.2-1"/>
    <property type="match status" value="1"/>
</dbReference>
<comment type="caution">
    <text evidence="8">The sequence shown here is derived from an EMBL/GenBank/DDBJ whole genome shotgun (WGS) entry which is preliminary data.</text>
</comment>
<organism evidence="8 9">
    <name type="scientific">Gluconobacter kondonii</name>
    <dbReference type="NCBI Taxonomy" id="941463"/>
    <lineage>
        <taxon>Bacteria</taxon>
        <taxon>Pseudomonadati</taxon>
        <taxon>Pseudomonadota</taxon>
        <taxon>Alphaproteobacteria</taxon>
        <taxon>Acetobacterales</taxon>
        <taxon>Acetobacteraceae</taxon>
        <taxon>Gluconobacter</taxon>
    </lineage>
</organism>
<dbReference type="Pfam" id="PF00460">
    <property type="entry name" value="Flg_bb_rod"/>
    <property type="match status" value="1"/>
</dbReference>
<keyword evidence="9" id="KW-1185">Reference proteome</keyword>
<dbReference type="EMBL" id="BSNV01000005">
    <property type="protein sequence ID" value="GLQ65658.1"/>
    <property type="molecule type" value="Genomic_DNA"/>
</dbReference>
<dbReference type="PANTHER" id="PTHR30435:SF1">
    <property type="entry name" value="FLAGELLAR HOOK PROTEIN FLGE"/>
    <property type="match status" value="1"/>
</dbReference>
<feature type="domain" description="Flagellar basal-body/hook protein C-terminal" evidence="6">
    <location>
        <begin position="391"/>
        <end position="432"/>
    </location>
</feature>
<feature type="domain" description="Flagellar hook protein FlgE/F/G-like D1" evidence="7">
    <location>
        <begin position="104"/>
        <end position="180"/>
    </location>
</feature>
<keyword evidence="8" id="KW-0969">Cilium</keyword>
<dbReference type="InterPro" id="IPR020013">
    <property type="entry name" value="Flagellar_FlgE/F/G"/>
</dbReference>
<dbReference type="NCBIfam" id="TIGR03506">
    <property type="entry name" value="FlgEFG_subfam"/>
    <property type="match status" value="1"/>
</dbReference>
<evidence type="ECO:0000259" key="6">
    <source>
        <dbReference type="Pfam" id="PF06429"/>
    </source>
</evidence>
<protein>
    <recommendedName>
        <fullName evidence="4">Flagellar hook protein FlgE</fullName>
    </recommendedName>
</protein>
<keyword evidence="8" id="KW-0966">Cell projection</keyword>
<sequence length="435" mass="44669">MLGHTTRSLFHVREYAMSSIINAVHTAVSGLNSQSHAFSDLSNNIANSQTTGYKASTTSFEDYVTNNELASDGEALSDSVVATTRQHNDNQGMVTTSTNSTALAISGNGFFNVVQATGQSNDSTPVLGTQQYYTRNGDFSQDKNGYLVNTSGYYLEGYNVNASTGTLSTALSPIQVPSTVKFQPTESTKLTLTGQIGSTATSSGGSATTSATAYDSKGNAQTVSLNWTQVDATTWTVSNASDATNSATVKFDSSTGAIASVNGQSQATGSTASFEYDGSPQDMTVSLGTIGGTSGVSLATDGSTPTGVTAVSDSVTTGTFSGISMQTDGSVMATFDNGYSQLVAKIPLTTFASPNNLSPQNGQAYTATSQSGTPQINAVNTNGAGTLSTASVEDSTTDLTGDLSKLIVAQQAYGANTKVVSTADQLLQTTLAMIQ</sequence>
<dbReference type="InterPro" id="IPR037925">
    <property type="entry name" value="FlgE/F/G-like"/>
</dbReference>
<comment type="similarity">
    <text evidence="2 4">Belongs to the flagella basal body rod proteins family.</text>
</comment>
<dbReference type="InterPro" id="IPR010930">
    <property type="entry name" value="Flg_bb/hook_C_dom"/>
</dbReference>
<evidence type="ECO:0000313" key="9">
    <source>
        <dbReference type="Proteomes" id="UP001156629"/>
    </source>
</evidence>
<evidence type="ECO:0000259" key="7">
    <source>
        <dbReference type="Pfam" id="PF22692"/>
    </source>
</evidence>
<evidence type="ECO:0000256" key="3">
    <source>
        <dbReference type="ARBA" id="ARBA00023143"/>
    </source>
</evidence>
<evidence type="ECO:0000256" key="1">
    <source>
        <dbReference type="ARBA" id="ARBA00004117"/>
    </source>
</evidence>
<dbReference type="SUPFAM" id="SSF117143">
    <property type="entry name" value="Flagellar hook protein flgE"/>
    <property type="match status" value="1"/>
</dbReference>
<dbReference type="Pfam" id="PF06429">
    <property type="entry name" value="Flg_bbr_C"/>
    <property type="match status" value="1"/>
</dbReference>
<accession>A0ABQ5WQY7</accession>
<evidence type="ECO:0000256" key="2">
    <source>
        <dbReference type="ARBA" id="ARBA00009677"/>
    </source>
</evidence>
<reference evidence="9" key="1">
    <citation type="journal article" date="2019" name="Int. J. Syst. Evol. Microbiol.">
        <title>The Global Catalogue of Microorganisms (GCM) 10K type strain sequencing project: providing services to taxonomists for standard genome sequencing and annotation.</title>
        <authorList>
            <consortium name="The Broad Institute Genomics Platform"/>
            <consortium name="The Broad Institute Genome Sequencing Center for Infectious Disease"/>
            <person name="Wu L."/>
            <person name="Ma J."/>
        </authorList>
    </citation>
    <scope>NUCLEOTIDE SEQUENCE [LARGE SCALE GENOMIC DNA]</scope>
    <source>
        <strain evidence="9">NBRC 3266</strain>
    </source>
</reference>
<dbReference type="InterPro" id="IPR053967">
    <property type="entry name" value="LlgE_F_G-like_D1"/>
</dbReference>
<dbReference type="Proteomes" id="UP001156629">
    <property type="component" value="Unassembled WGS sequence"/>
</dbReference>